<keyword evidence="2" id="KW-1185">Reference proteome</keyword>
<reference evidence="1 2" key="1">
    <citation type="submission" date="2023-11" db="EMBL/GenBank/DDBJ databases">
        <title>Halocaridina rubra genome assembly.</title>
        <authorList>
            <person name="Smith C."/>
        </authorList>
    </citation>
    <scope>NUCLEOTIDE SEQUENCE [LARGE SCALE GENOMIC DNA]</scope>
    <source>
        <strain evidence="1">EP-1</strain>
        <tissue evidence="1">Whole</tissue>
    </source>
</reference>
<gene>
    <name evidence="1" type="ORF">SK128_009772</name>
</gene>
<feature type="non-terminal residue" evidence="1">
    <location>
        <position position="1"/>
    </location>
</feature>
<evidence type="ECO:0000313" key="1">
    <source>
        <dbReference type="EMBL" id="KAK7077163.1"/>
    </source>
</evidence>
<dbReference type="EMBL" id="JAXCGZ010009463">
    <property type="protein sequence ID" value="KAK7077163.1"/>
    <property type="molecule type" value="Genomic_DNA"/>
</dbReference>
<name>A0AAN8X9T4_HALRR</name>
<accession>A0AAN8X9T4</accession>
<comment type="caution">
    <text evidence="1">The sequence shown here is derived from an EMBL/GenBank/DDBJ whole genome shotgun (WGS) entry which is preliminary data.</text>
</comment>
<proteinExistence type="predicted"/>
<protein>
    <submittedName>
        <fullName evidence="1">Uncharacterized protein</fullName>
    </submittedName>
</protein>
<dbReference type="Proteomes" id="UP001381693">
    <property type="component" value="Unassembled WGS sequence"/>
</dbReference>
<organism evidence="1 2">
    <name type="scientific">Halocaridina rubra</name>
    <name type="common">Hawaiian red shrimp</name>
    <dbReference type="NCBI Taxonomy" id="373956"/>
    <lineage>
        <taxon>Eukaryota</taxon>
        <taxon>Metazoa</taxon>
        <taxon>Ecdysozoa</taxon>
        <taxon>Arthropoda</taxon>
        <taxon>Crustacea</taxon>
        <taxon>Multicrustacea</taxon>
        <taxon>Malacostraca</taxon>
        <taxon>Eumalacostraca</taxon>
        <taxon>Eucarida</taxon>
        <taxon>Decapoda</taxon>
        <taxon>Pleocyemata</taxon>
        <taxon>Caridea</taxon>
        <taxon>Atyoidea</taxon>
        <taxon>Atyidae</taxon>
        <taxon>Halocaridina</taxon>
    </lineage>
</organism>
<evidence type="ECO:0000313" key="2">
    <source>
        <dbReference type="Proteomes" id="UP001381693"/>
    </source>
</evidence>
<sequence>NSGNTPCLRLRIVGLDRASRWECSGVTFVDELSEAIVNLVKIGSFSFVFRDLRRLAAVASVRSVRCWGVERTFSSPWDILAGGVRMIRLGGYYLGGGGWLGELEEKEEEGEKVSQSHFITLTVNISPK</sequence>
<dbReference type="AlphaFoldDB" id="A0AAN8X9T4"/>